<keyword evidence="3" id="KW-1185">Reference proteome</keyword>
<evidence type="ECO:0000313" key="3">
    <source>
        <dbReference type="Proteomes" id="UP000548978"/>
    </source>
</evidence>
<keyword evidence="2" id="KW-0131">Cell cycle</keyword>
<name>A0A7W9A4R4_9CAUL</name>
<comment type="caution">
    <text evidence="2">The sequence shown here is derived from an EMBL/GenBank/DDBJ whole genome shotgun (WGS) entry which is preliminary data.</text>
</comment>
<evidence type="ECO:0000256" key="1">
    <source>
        <dbReference type="SAM" id="MobiDB-lite"/>
    </source>
</evidence>
<evidence type="ECO:0000313" key="2">
    <source>
        <dbReference type="EMBL" id="MBB5661055.1"/>
    </source>
</evidence>
<proteinExistence type="predicted"/>
<sequence length="278" mass="30615">MTERRIIKQRSPAVWARVKAAYLAGEPAASVARRFDVGLGNLRFKANAEGWTRKAVMAAAEQEADAEDRRLAGEADVGAPLPLPPPPEAPVPPEDLHEALEAATRRAASLLARGRAAEASALLKAAEALDRRIGTPHPEAGRAAEADPEPPAPVDDIAEEEELYRLRAELESHILSRADETARRMLSDLDTPPDLLGALALHWRAENLGPECAALDFVRHRRDDGRPGRYWNADGSLKTLDQIFDGWWETVRNQMRGQKGLPYRKDWVRPGEGEGEEV</sequence>
<dbReference type="Proteomes" id="UP000548978">
    <property type="component" value="Unassembled WGS sequence"/>
</dbReference>
<reference evidence="2 3" key="1">
    <citation type="submission" date="2020-08" db="EMBL/GenBank/DDBJ databases">
        <title>Genomic Encyclopedia of Type Strains, Phase IV (KMG-IV): sequencing the most valuable type-strain genomes for metagenomic binning, comparative biology and taxonomic classification.</title>
        <authorList>
            <person name="Goeker M."/>
        </authorList>
    </citation>
    <scope>NUCLEOTIDE SEQUENCE [LARGE SCALE GENOMIC DNA]</scope>
    <source>
        <strain evidence="2 3">DSM 24448</strain>
    </source>
</reference>
<gene>
    <name evidence="2" type="ORF">FHS65_001813</name>
</gene>
<dbReference type="AlphaFoldDB" id="A0A7W9A4R4"/>
<organism evidence="2 3">
    <name type="scientific">Brevundimonas halotolerans</name>
    <dbReference type="NCBI Taxonomy" id="69670"/>
    <lineage>
        <taxon>Bacteria</taxon>
        <taxon>Pseudomonadati</taxon>
        <taxon>Pseudomonadota</taxon>
        <taxon>Alphaproteobacteria</taxon>
        <taxon>Caulobacterales</taxon>
        <taxon>Caulobacteraceae</taxon>
        <taxon>Brevundimonas</taxon>
    </lineage>
</organism>
<protein>
    <submittedName>
        <fullName evidence="2">Cell division septum initiation protein DivIVA</fullName>
    </submittedName>
</protein>
<dbReference type="GO" id="GO:0051301">
    <property type="term" value="P:cell division"/>
    <property type="evidence" value="ECO:0007669"/>
    <property type="project" value="UniProtKB-KW"/>
</dbReference>
<feature type="region of interest" description="Disordered" evidence="1">
    <location>
        <begin position="135"/>
        <end position="154"/>
    </location>
</feature>
<feature type="compositionally biased region" description="Basic and acidic residues" evidence="1">
    <location>
        <begin position="135"/>
        <end position="145"/>
    </location>
</feature>
<dbReference type="EMBL" id="JACIJB010000007">
    <property type="protein sequence ID" value="MBB5661055.1"/>
    <property type="molecule type" value="Genomic_DNA"/>
</dbReference>
<dbReference type="OrthoDB" id="7206789at2"/>
<accession>A0A7W9A4R4</accession>
<keyword evidence="2" id="KW-0132">Cell division</keyword>
<dbReference type="RefSeq" id="WP_123288299.1">
    <property type="nucleotide sequence ID" value="NZ_JACIJB010000007.1"/>
</dbReference>